<dbReference type="AlphaFoldDB" id="A0A4Z1KHJ7"/>
<comment type="caution">
    <text evidence="1">The sequence shown here is derived from an EMBL/GenBank/DDBJ whole genome shotgun (WGS) entry which is preliminary data.</text>
</comment>
<name>A0A4Z1KHJ7_9HELO</name>
<reference evidence="1 2" key="1">
    <citation type="submission" date="2017-12" db="EMBL/GenBank/DDBJ databases">
        <title>Comparative genomics of Botrytis spp.</title>
        <authorList>
            <person name="Valero-Jimenez C.A."/>
            <person name="Tapia P."/>
            <person name="Veloso J."/>
            <person name="Silva-Moreno E."/>
            <person name="Staats M."/>
            <person name="Valdes J.H."/>
            <person name="Van Kan J.A.L."/>
        </authorList>
    </citation>
    <scope>NUCLEOTIDE SEQUENCE [LARGE SCALE GENOMIC DNA]</scope>
    <source>
        <strain evidence="1 2">MUCL3349</strain>
    </source>
</reference>
<keyword evidence="2" id="KW-1185">Reference proteome</keyword>
<protein>
    <submittedName>
        <fullName evidence="1">Uncharacterized protein</fullName>
    </submittedName>
</protein>
<proteinExistence type="predicted"/>
<sequence>MHVDAHARLLATGIAGFEPVLEVHDKEEEDLFQPILATISVMSIKVKPRQTEPAQPRCPMI</sequence>
<accession>A0A4Z1KHJ7</accession>
<evidence type="ECO:0000313" key="1">
    <source>
        <dbReference type="EMBL" id="TGO85571.1"/>
    </source>
</evidence>
<organism evidence="1 2">
    <name type="scientific">Botrytis porri</name>
    <dbReference type="NCBI Taxonomy" id="87229"/>
    <lineage>
        <taxon>Eukaryota</taxon>
        <taxon>Fungi</taxon>
        <taxon>Dikarya</taxon>
        <taxon>Ascomycota</taxon>
        <taxon>Pezizomycotina</taxon>
        <taxon>Leotiomycetes</taxon>
        <taxon>Helotiales</taxon>
        <taxon>Sclerotiniaceae</taxon>
        <taxon>Botrytis</taxon>
    </lineage>
</organism>
<gene>
    <name evidence="1" type="ORF">BPOR_0384g00100</name>
</gene>
<dbReference type="EMBL" id="PQXO01000383">
    <property type="protein sequence ID" value="TGO85571.1"/>
    <property type="molecule type" value="Genomic_DNA"/>
</dbReference>
<dbReference type="Proteomes" id="UP000297280">
    <property type="component" value="Unassembled WGS sequence"/>
</dbReference>
<evidence type="ECO:0000313" key="2">
    <source>
        <dbReference type="Proteomes" id="UP000297280"/>
    </source>
</evidence>